<evidence type="ECO:0000313" key="3">
    <source>
        <dbReference type="Proteomes" id="UP001140091"/>
    </source>
</evidence>
<evidence type="ECO:0000256" key="1">
    <source>
        <dbReference type="SAM" id="MobiDB-lite"/>
    </source>
</evidence>
<feature type="region of interest" description="Disordered" evidence="1">
    <location>
        <begin position="520"/>
        <end position="550"/>
    </location>
</feature>
<reference evidence="2" key="1">
    <citation type="submission" date="2022-06" db="EMBL/GenBank/DDBJ databases">
        <title>Genome Sequence of Candolleomyces eurysporus.</title>
        <authorList>
            <person name="Buettner E."/>
        </authorList>
    </citation>
    <scope>NUCLEOTIDE SEQUENCE</scope>
    <source>
        <strain evidence="2">VTCC 930004</strain>
    </source>
</reference>
<accession>A0A9W8JCP0</accession>
<dbReference type="AlphaFoldDB" id="A0A9W8JCP0"/>
<feature type="compositionally biased region" description="Basic and acidic residues" evidence="1">
    <location>
        <begin position="198"/>
        <end position="209"/>
    </location>
</feature>
<feature type="compositionally biased region" description="Basic and acidic residues" evidence="1">
    <location>
        <begin position="464"/>
        <end position="480"/>
    </location>
</feature>
<evidence type="ECO:0000313" key="2">
    <source>
        <dbReference type="EMBL" id="KAJ2932295.1"/>
    </source>
</evidence>
<keyword evidence="3" id="KW-1185">Reference proteome</keyword>
<feature type="compositionally biased region" description="Basic and acidic residues" evidence="1">
    <location>
        <begin position="305"/>
        <end position="334"/>
    </location>
</feature>
<comment type="caution">
    <text evidence="2">The sequence shown here is derived from an EMBL/GenBank/DDBJ whole genome shotgun (WGS) entry which is preliminary data.</text>
</comment>
<gene>
    <name evidence="2" type="ORF">H1R20_g4798</name>
</gene>
<dbReference type="EMBL" id="JANBPK010000775">
    <property type="protein sequence ID" value="KAJ2932295.1"/>
    <property type="molecule type" value="Genomic_DNA"/>
</dbReference>
<dbReference type="OrthoDB" id="2996389at2759"/>
<feature type="region of interest" description="Disordered" evidence="1">
    <location>
        <begin position="174"/>
        <end position="500"/>
    </location>
</feature>
<feature type="non-terminal residue" evidence="2">
    <location>
        <position position="573"/>
    </location>
</feature>
<name>A0A9W8JCP0_9AGAR</name>
<organism evidence="2 3">
    <name type="scientific">Candolleomyces eurysporus</name>
    <dbReference type="NCBI Taxonomy" id="2828524"/>
    <lineage>
        <taxon>Eukaryota</taxon>
        <taxon>Fungi</taxon>
        <taxon>Dikarya</taxon>
        <taxon>Basidiomycota</taxon>
        <taxon>Agaricomycotina</taxon>
        <taxon>Agaricomycetes</taxon>
        <taxon>Agaricomycetidae</taxon>
        <taxon>Agaricales</taxon>
        <taxon>Agaricineae</taxon>
        <taxon>Psathyrellaceae</taxon>
        <taxon>Candolleomyces</taxon>
    </lineage>
</organism>
<dbReference type="Proteomes" id="UP001140091">
    <property type="component" value="Unassembled WGS sequence"/>
</dbReference>
<protein>
    <submittedName>
        <fullName evidence="2">Uncharacterized protein</fullName>
    </submittedName>
</protein>
<proteinExistence type="predicted"/>
<sequence>MGKKGFKVKTYEPPDEKFVVVVNAWGKTRDRQQFANAVGAWFEVMLRRIHPKQKLQVNCIYYQSTHDILIVELPSTVTSLSPFLGAHPYCSFLTTHPTSTEFAYVYEYNFRHFNHPENTNWHASAPSYREIPRSLPVKDPYPLPREIEGIGMLPTLPPPMNAKYAIPVPVPEPPLPPSAPVQETRCSPAPAPPPRPKHGSDSRTLDPRRRAPSSTPAPAPLQPPQASPSTKDSLFTPYDPPSHHPAHSNLTTVRPSGAGKGKERELLAQLQPHSSLSSDTVDDFLSSLLPSPSQPPPRTPPVQVKAEETSVKLEDEDHVEAVRVKPEPQDDHDPALFASPPPPTHYPSPTARPLRIKAEPLDDSIPERPGASSWRIQVKPEPSKADEDAMAALRMPPPPLPTRVKPEPIDDDNIDLGPATAATPTSSRAAGYVRSQSEMWVKQELLLDPSRMRRSESVFGQPELESKDVYDPESEERSAGDQEGEKEERPEDKEDDYQPSAELLDAFASLEGELGFDLFGATGMDVDSSSQTTTSVAESPSKVTVKSDSRAEEDLRAYMNDFSERRNIVVEEE</sequence>
<feature type="compositionally biased region" description="Low complexity" evidence="1">
    <location>
        <begin position="418"/>
        <end position="430"/>
    </location>
</feature>
<feature type="compositionally biased region" description="Pro residues" evidence="1">
    <location>
        <begin position="215"/>
        <end position="226"/>
    </location>
</feature>